<proteinExistence type="predicted"/>
<dbReference type="Proteomes" id="UP001205612">
    <property type="component" value="Unassembled WGS sequence"/>
</dbReference>
<comment type="caution">
    <text evidence="1">The sequence shown here is derived from an EMBL/GenBank/DDBJ whole genome shotgun (WGS) entry which is preliminary data.</text>
</comment>
<dbReference type="RefSeq" id="WP_258779177.1">
    <property type="nucleotide sequence ID" value="NZ_JANUGP010000010.1"/>
</dbReference>
<protein>
    <submittedName>
        <fullName evidence="1">Uncharacterized protein</fullName>
    </submittedName>
</protein>
<name>A0ABT2B3K7_9ACTN</name>
<dbReference type="EMBL" id="JANUGP010000010">
    <property type="protein sequence ID" value="MCS0602670.1"/>
    <property type="molecule type" value="Genomic_DNA"/>
</dbReference>
<reference evidence="1 2" key="1">
    <citation type="submission" date="2022-08" db="EMBL/GenBank/DDBJ databases">
        <authorList>
            <person name="Somphong A."/>
            <person name="Phongsopitanun W."/>
        </authorList>
    </citation>
    <scope>NUCLEOTIDE SEQUENCE [LARGE SCALE GENOMIC DNA]</scope>
    <source>
        <strain evidence="1 2">LP11</strain>
    </source>
</reference>
<keyword evidence="2" id="KW-1185">Reference proteome</keyword>
<evidence type="ECO:0000313" key="2">
    <source>
        <dbReference type="Proteomes" id="UP001205612"/>
    </source>
</evidence>
<sequence>MTIKVYTVTREGVVTAPRAIVTVSRSYPPQPEQTTTALPPCACPLYRQTEAAR</sequence>
<gene>
    <name evidence="1" type="ORF">NX794_15835</name>
</gene>
<organism evidence="1 2">
    <name type="scientific">Streptomyces pyxinicus</name>
    <dbReference type="NCBI Taxonomy" id="2970331"/>
    <lineage>
        <taxon>Bacteria</taxon>
        <taxon>Bacillati</taxon>
        <taxon>Actinomycetota</taxon>
        <taxon>Actinomycetes</taxon>
        <taxon>Kitasatosporales</taxon>
        <taxon>Streptomycetaceae</taxon>
        <taxon>Streptomyces</taxon>
    </lineage>
</organism>
<accession>A0ABT2B3K7</accession>
<evidence type="ECO:0000313" key="1">
    <source>
        <dbReference type="EMBL" id="MCS0602670.1"/>
    </source>
</evidence>